<protein>
    <submittedName>
        <fullName evidence="1">Uncharacterized protein</fullName>
    </submittedName>
</protein>
<gene>
    <name evidence="1" type="ORF">MEPE_04482</name>
</gene>
<dbReference type="Proteomes" id="UP001294444">
    <property type="component" value="Unassembled WGS sequence"/>
</dbReference>
<reference evidence="1" key="1">
    <citation type="submission" date="2023-10" db="EMBL/GenBank/DDBJ databases">
        <authorList>
            <person name="Guldener U."/>
        </authorList>
    </citation>
    <scope>NUCLEOTIDE SEQUENCE</scope>
    <source>
        <strain evidence="1">Mp4</strain>
    </source>
</reference>
<organism evidence="1 2">
    <name type="scientific">Melanopsichium pennsylvanicum</name>
    <dbReference type="NCBI Taxonomy" id="63383"/>
    <lineage>
        <taxon>Eukaryota</taxon>
        <taxon>Fungi</taxon>
        <taxon>Dikarya</taxon>
        <taxon>Basidiomycota</taxon>
        <taxon>Ustilaginomycotina</taxon>
        <taxon>Ustilaginomycetes</taxon>
        <taxon>Ustilaginales</taxon>
        <taxon>Ustilaginaceae</taxon>
        <taxon>Melanopsichium</taxon>
    </lineage>
</organism>
<evidence type="ECO:0000313" key="1">
    <source>
        <dbReference type="EMBL" id="SNX85773.1"/>
    </source>
</evidence>
<sequence>MPIERNFKFSFGFRTKIGIGCGGFSSGAFLSTLSRFQGPNLFALLSFLIIFSLSHQTSAAGSVQDPQAKNMVARILKPLSQAARHHLATLEKQWQASLHLKMLATPLRKCVVTQKVLPTALMIQFKAVPLPSIPLNPSSHIASSSSSNVSTMVKSSMGERVMMLPNQVLHPQYVPRKTGKGLWFTLDQRVFFQFERRGSWKILNSRAILGAGMEKLLHVQLGERVCQEVELLVERFSGRAKLDLILRKNDDIAQDQIGFTIRCSETEQEKAQRTNLGSIPVFVPMFREESQMQRFSTAIQQLVSIGKCDKEAEKNMQTDKEFKIRRTNVTVPLGIALYRLALWSDSSSPESSFAKTNSHDAKFKP</sequence>
<accession>A0AAJ4XP69</accession>
<dbReference type="AlphaFoldDB" id="A0AAJ4XP69"/>
<dbReference type="EMBL" id="OAPG01000011">
    <property type="protein sequence ID" value="SNX85773.1"/>
    <property type="molecule type" value="Genomic_DNA"/>
</dbReference>
<keyword evidence="2" id="KW-1185">Reference proteome</keyword>
<evidence type="ECO:0000313" key="2">
    <source>
        <dbReference type="Proteomes" id="UP001294444"/>
    </source>
</evidence>
<comment type="caution">
    <text evidence="1">The sequence shown here is derived from an EMBL/GenBank/DDBJ whole genome shotgun (WGS) entry which is preliminary data.</text>
</comment>
<proteinExistence type="predicted"/>
<name>A0AAJ4XP69_9BASI</name>